<dbReference type="EMBL" id="JACCCC010000001">
    <property type="protein sequence ID" value="NYE50910.1"/>
    <property type="molecule type" value="Genomic_DNA"/>
</dbReference>
<name>A0A852UAB4_9ACTN</name>
<dbReference type="Proteomes" id="UP000589036">
    <property type="component" value="Unassembled WGS sequence"/>
</dbReference>
<gene>
    <name evidence="2" type="ORF">HDA32_006030</name>
</gene>
<accession>A0A852UAB4</accession>
<organism evidence="2 3">
    <name type="scientific">Spinactinospora alkalitolerans</name>
    <dbReference type="NCBI Taxonomy" id="687207"/>
    <lineage>
        <taxon>Bacteria</taxon>
        <taxon>Bacillati</taxon>
        <taxon>Actinomycetota</taxon>
        <taxon>Actinomycetes</taxon>
        <taxon>Streptosporangiales</taxon>
        <taxon>Nocardiopsidaceae</taxon>
        <taxon>Spinactinospora</taxon>
    </lineage>
</organism>
<evidence type="ECO:0008006" key="4">
    <source>
        <dbReference type="Google" id="ProtNLM"/>
    </source>
</evidence>
<dbReference type="AlphaFoldDB" id="A0A852UAB4"/>
<reference evidence="2 3" key="1">
    <citation type="submission" date="2020-07" db="EMBL/GenBank/DDBJ databases">
        <title>Sequencing the genomes of 1000 actinobacteria strains.</title>
        <authorList>
            <person name="Klenk H.-P."/>
        </authorList>
    </citation>
    <scope>NUCLEOTIDE SEQUENCE [LARGE SCALE GENOMIC DNA]</scope>
    <source>
        <strain evidence="2 3">CXB654</strain>
    </source>
</reference>
<dbReference type="Gene3D" id="2.60.40.1240">
    <property type="match status" value="1"/>
</dbReference>
<evidence type="ECO:0000313" key="3">
    <source>
        <dbReference type="Proteomes" id="UP000589036"/>
    </source>
</evidence>
<dbReference type="InterPro" id="IPR029050">
    <property type="entry name" value="Immunoprotect_excell_Ig-like"/>
</dbReference>
<evidence type="ECO:0000256" key="1">
    <source>
        <dbReference type="ARBA" id="ARBA00022729"/>
    </source>
</evidence>
<protein>
    <recommendedName>
        <fullName evidence="4">DUF4352 domain-containing protein</fullName>
    </recommendedName>
</protein>
<keyword evidence="1" id="KW-0732">Signal</keyword>
<sequence>MTRPFLRRAAHVAASLLLLALIVAAHGLIPTHDDLTAPISHSGTIGGTVDAERFTLDVDKVELARSVSDEEALGGVEGLEANGVWVVVWATLTSTDATVSVGGTLLEMGDGYSYSANTRLSNTFNNLGIVLNPGLPRYGAFVFEVPEERLSSPTLRVSVQESLDDRLSAQASVDLGLSESDIDRLTEEAADSVAVPPIGPP</sequence>
<evidence type="ECO:0000313" key="2">
    <source>
        <dbReference type="EMBL" id="NYE50910.1"/>
    </source>
</evidence>
<proteinExistence type="predicted"/>
<comment type="caution">
    <text evidence="2">The sequence shown here is derived from an EMBL/GenBank/DDBJ whole genome shotgun (WGS) entry which is preliminary data.</text>
</comment>
<keyword evidence="3" id="KW-1185">Reference proteome</keyword>
<dbReference type="RefSeq" id="WP_179646317.1">
    <property type="nucleotide sequence ID" value="NZ_BAAAYY010000005.1"/>
</dbReference>